<name>A0A1G9ZE65_9BACI</name>
<organism evidence="2 3">
    <name type="scientific">Alkalicoccus daliensis</name>
    <dbReference type="NCBI Taxonomy" id="745820"/>
    <lineage>
        <taxon>Bacteria</taxon>
        <taxon>Bacillati</taxon>
        <taxon>Bacillota</taxon>
        <taxon>Bacilli</taxon>
        <taxon>Bacillales</taxon>
        <taxon>Bacillaceae</taxon>
        <taxon>Alkalicoccus</taxon>
    </lineage>
</organism>
<dbReference type="OrthoDB" id="2087420at2"/>
<feature type="compositionally biased region" description="Basic and acidic residues" evidence="1">
    <location>
        <begin position="33"/>
        <end position="46"/>
    </location>
</feature>
<reference evidence="3" key="1">
    <citation type="submission" date="2016-10" db="EMBL/GenBank/DDBJ databases">
        <authorList>
            <person name="Varghese N."/>
            <person name="Submissions S."/>
        </authorList>
    </citation>
    <scope>NUCLEOTIDE SEQUENCE [LARGE SCALE GENOMIC DNA]</scope>
    <source>
        <strain evidence="3">CGMCC 1.10369</strain>
    </source>
</reference>
<proteinExistence type="predicted"/>
<evidence type="ECO:0000256" key="1">
    <source>
        <dbReference type="SAM" id="MobiDB-lite"/>
    </source>
</evidence>
<gene>
    <name evidence="2" type="ORF">SAMN04488053_10168</name>
</gene>
<feature type="compositionally biased region" description="Acidic residues" evidence="1">
    <location>
        <begin position="67"/>
        <end position="81"/>
    </location>
</feature>
<dbReference type="EMBL" id="FNIL01000001">
    <property type="protein sequence ID" value="SDN19619.1"/>
    <property type="molecule type" value="Genomic_DNA"/>
</dbReference>
<dbReference type="AlphaFoldDB" id="A0A1G9ZE65"/>
<keyword evidence="3" id="KW-1185">Reference proteome</keyword>
<dbReference type="RefSeq" id="WP_090839460.1">
    <property type="nucleotide sequence ID" value="NZ_FNIL01000001.1"/>
</dbReference>
<feature type="region of interest" description="Disordered" evidence="1">
    <location>
        <begin position="33"/>
        <end position="90"/>
    </location>
</feature>
<evidence type="ECO:0000313" key="2">
    <source>
        <dbReference type="EMBL" id="SDN19619.1"/>
    </source>
</evidence>
<sequence>MKKMLLISFAGVIGLSAGGWYIYNELEQFPDAPETKAVENNEDKSGAEQSDENADFSKRMTMKEYKDEQEEETKDPVDNEEQSSLPEQSEEDRVYFMEGKYFDLTLSEEENELQFQEGKAEEAAEVIAELHNSFNEIAGYGGAETLQFKEYKENEYKQIQEDASYLKEDLVAQSRLLIDLEFLYRMNQFAVHYEDRMAIRYAHRIIHDLDIHINDNGTDTSKKIWGITQAFGSKEGIQRMHRYIENQ</sequence>
<feature type="compositionally biased region" description="Basic and acidic residues" evidence="1">
    <location>
        <begin position="55"/>
        <end position="66"/>
    </location>
</feature>
<protein>
    <submittedName>
        <fullName evidence="2">Uncharacterized protein</fullName>
    </submittedName>
</protein>
<evidence type="ECO:0000313" key="3">
    <source>
        <dbReference type="Proteomes" id="UP000198778"/>
    </source>
</evidence>
<accession>A0A1G9ZE65</accession>
<dbReference type="Proteomes" id="UP000198778">
    <property type="component" value="Unassembled WGS sequence"/>
</dbReference>